<evidence type="ECO:0000313" key="8">
    <source>
        <dbReference type="EMBL" id="PAV09654.1"/>
    </source>
</evidence>
<dbReference type="Proteomes" id="UP000243820">
    <property type="component" value="Unassembled WGS sequence"/>
</dbReference>
<dbReference type="GO" id="GO:0032153">
    <property type="term" value="C:cell division site"/>
    <property type="evidence" value="ECO:0007669"/>
    <property type="project" value="TreeGrafter"/>
</dbReference>
<accession>A0AAX0Q8I7</accession>
<keyword evidence="2 6" id="KW-0963">Cytoplasm</keyword>
<dbReference type="Gene3D" id="3.40.50.1440">
    <property type="entry name" value="Tubulin/FtsZ, GTPase domain"/>
    <property type="match status" value="1"/>
</dbReference>
<sequence>MRVFFIGFGQAGGKIVDMFLAQDKKLGSTSFRGIVINTARTDLMGVKYIPMEDRLLIGQTMVKGHGVGTDNVTGAKVAADEIDTIINAIDKRGTHDVDAFVVCAGLGGGTGSGGAPVLCRHLKRIYREPVYALGIIPAPEEGRLYSLNAARSLSTLVNEADNVIVFDNSAWKNDGESVKSAFDRLNEEIVRRFGVLFRAGEVNKFGVGEMVVDSSEIINTLRGGGISSVGYAISEAIPKGGRSSSKSGGGLLGGLLGKKDKRQEPHIDITSSEDKSAKIIGLVRRAMLGRLTLPCDYSTAERALVLVAGPPTELDRKGVEKSKSWVEENIAGVEVRGGDYPVDSGYVAAVVLLATIGNAPRIRELMELAKEAKEEVVRSRERATSSMFEDGIDPLFE</sequence>
<feature type="binding site" evidence="6">
    <location>
        <position position="141"/>
    </location>
    <ligand>
        <name>GTP</name>
        <dbReference type="ChEBI" id="CHEBI:37565"/>
    </ligand>
</feature>
<dbReference type="PANTHER" id="PTHR30314">
    <property type="entry name" value="CELL DIVISION PROTEIN FTSZ-RELATED"/>
    <property type="match status" value="1"/>
</dbReference>
<keyword evidence="9" id="KW-1185">Reference proteome</keyword>
<dbReference type="SUPFAM" id="SSF52490">
    <property type="entry name" value="Tubulin nucleotide-binding domain-like"/>
    <property type="match status" value="1"/>
</dbReference>
<dbReference type="InterPro" id="IPR036525">
    <property type="entry name" value="Tubulin/FtsZ_GTPase_sf"/>
</dbReference>
<keyword evidence="3 6" id="KW-0547">Nucleotide-binding</keyword>
<dbReference type="InterPro" id="IPR017975">
    <property type="entry name" value="Tubulin_CS"/>
</dbReference>
<evidence type="ECO:0000256" key="1">
    <source>
        <dbReference type="ARBA" id="ARBA00006877"/>
    </source>
</evidence>
<feature type="binding site" evidence="6">
    <location>
        <begin position="109"/>
        <end position="111"/>
    </location>
    <ligand>
        <name>GTP</name>
        <dbReference type="ChEBI" id="CHEBI:37565"/>
    </ligand>
</feature>
<dbReference type="Gene3D" id="3.30.1330.20">
    <property type="entry name" value="Tubulin/FtsZ, C-terminal domain"/>
    <property type="match status" value="1"/>
</dbReference>
<dbReference type="InterPro" id="IPR003008">
    <property type="entry name" value="Tubulin_FtsZ_GTPase"/>
</dbReference>
<dbReference type="InterPro" id="IPR037103">
    <property type="entry name" value="Tubulin/FtsZ-like_C"/>
</dbReference>
<evidence type="ECO:0000256" key="5">
    <source>
        <dbReference type="ARBA" id="ARBA00023134"/>
    </source>
</evidence>
<dbReference type="GO" id="GO:0005525">
    <property type="term" value="F:GTP binding"/>
    <property type="evidence" value="ECO:0007669"/>
    <property type="project" value="UniProtKB-UniRule"/>
</dbReference>
<dbReference type="PANTHER" id="PTHR30314:SF10">
    <property type="entry name" value="TUBULIN-LIKE PROTEIN CETZ"/>
    <property type="match status" value="1"/>
</dbReference>
<evidence type="ECO:0000256" key="3">
    <source>
        <dbReference type="ARBA" id="ARBA00022741"/>
    </source>
</evidence>
<dbReference type="GO" id="GO:0007017">
    <property type="term" value="P:microtubule-based process"/>
    <property type="evidence" value="ECO:0007669"/>
    <property type="project" value="InterPro"/>
</dbReference>
<dbReference type="GO" id="GO:0003924">
    <property type="term" value="F:GTPase activity"/>
    <property type="evidence" value="ECO:0007669"/>
    <property type="project" value="InterPro"/>
</dbReference>
<keyword evidence="8" id="KW-0132">Cell division</keyword>
<dbReference type="HAMAP" id="MF_01946">
    <property type="entry name" value="CetZ"/>
    <property type="match status" value="1"/>
</dbReference>
<dbReference type="PRINTS" id="PR00423">
    <property type="entry name" value="CELLDVISFTSZ"/>
</dbReference>
<evidence type="ECO:0000256" key="2">
    <source>
        <dbReference type="ARBA" id="ARBA00022490"/>
    </source>
</evidence>
<gene>
    <name evidence="6" type="primary">cetZ</name>
    <name evidence="8" type="ORF">ASJ83_05940</name>
</gene>
<evidence type="ECO:0000259" key="7">
    <source>
        <dbReference type="SMART" id="SM00864"/>
    </source>
</evidence>
<dbReference type="InterPro" id="IPR048737">
    <property type="entry name" value="CetZ_C"/>
</dbReference>
<dbReference type="AlphaFoldDB" id="A0AAX0Q8I7"/>
<dbReference type="InterPro" id="IPR032907">
    <property type="entry name" value="CetZ"/>
</dbReference>
<dbReference type="PROSITE" id="PS00227">
    <property type="entry name" value="TUBULIN"/>
    <property type="match status" value="1"/>
</dbReference>
<evidence type="ECO:0000256" key="6">
    <source>
        <dbReference type="HAMAP-Rule" id="MF_01946"/>
    </source>
</evidence>
<evidence type="ECO:0000256" key="4">
    <source>
        <dbReference type="ARBA" id="ARBA00022960"/>
    </source>
</evidence>
<feature type="domain" description="Tubulin/FtsZ GTPase" evidence="7">
    <location>
        <begin position="2"/>
        <end position="194"/>
    </location>
</feature>
<proteinExistence type="inferred from homology"/>
<protein>
    <recommendedName>
        <fullName evidence="6">Tubulin-like protein CetZ</fullName>
    </recommendedName>
</protein>
<keyword evidence="5 6" id="KW-0342">GTP-binding</keyword>
<keyword evidence="8" id="KW-0131">Cell cycle</keyword>
<dbReference type="RefSeq" id="WP_042698049.1">
    <property type="nucleotide sequence ID" value="NZ_LMVO01000009.1"/>
</dbReference>
<feature type="binding site" evidence="6">
    <location>
        <position position="186"/>
    </location>
    <ligand>
        <name>GTP</name>
        <dbReference type="ChEBI" id="CHEBI:37565"/>
    </ligand>
</feature>
<feature type="binding site" evidence="6">
    <location>
        <position position="168"/>
    </location>
    <ligand>
        <name>GTP</name>
        <dbReference type="ChEBI" id="CHEBI:37565"/>
    </ligand>
</feature>
<evidence type="ECO:0000313" key="9">
    <source>
        <dbReference type="Proteomes" id="UP000243820"/>
    </source>
</evidence>
<dbReference type="EMBL" id="LMVO01000009">
    <property type="protein sequence ID" value="PAV09654.1"/>
    <property type="molecule type" value="Genomic_DNA"/>
</dbReference>
<dbReference type="Pfam" id="PF00091">
    <property type="entry name" value="Tubulin"/>
    <property type="match status" value="1"/>
</dbReference>
<reference evidence="8 9" key="1">
    <citation type="journal article" date="2017" name="BMC Genomics">
        <title>Genomic analysis of methanogenic archaea reveals a shift towards energy conservation.</title>
        <authorList>
            <person name="Gilmore S.P."/>
            <person name="Henske J.K."/>
            <person name="Sexton J.A."/>
            <person name="Solomon K.V."/>
            <person name="Seppala S."/>
            <person name="Yoo J.I."/>
            <person name="Huyett L.M."/>
            <person name="Pressman A."/>
            <person name="Cogan J.Z."/>
            <person name="Kivenson V."/>
            <person name="Peng X."/>
            <person name="Tan Y."/>
            <person name="Valentine D.L."/>
            <person name="O'Malley M.A."/>
        </authorList>
    </citation>
    <scope>NUCLEOTIDE SEQUENCE [LARGE SCALE GENOMIC DNA]</scope>
    <source>
        <strain evidence="8 9">XII</strain>
    </source>
</reference>
<feature type="binding site" evidence="6">
    <location>
        <begin position="10"/>
        <end position="14"/>
    </location>
    <ligand>
        <name>GTP</name>
        <dbReference type="ChEBI" id="CHEBI:37565"/>
    </ligand>
</feature>
<dbReference type="GO" id="GO:0005874">
    <property type="term" value="C:microtubule"/>
    <property type="evidence" value="ECO:0007669"/>
    <property type="project" value="InterPro"/>
</dbReference>
<dbReference type="GO" id="GO:0051301">
    <property type="term" value="P:cell division"/>
    <property type="evidence" value="ECO:0007669"/>
    <property type="project" value="UniProtKB-KW"/>
</dbReference>
<dbReference type="Pfam" id="PF21011">
    <property type="entry name" value="CetZ_C"/>
    <property type="match status" value="1"/>
</dbReference>
<organism evidence="8 9">
    <name type="scientific">Methanocorpusculum parvum</name>
    <dbReference type="NCBI Taxonomy" id="2193"/>
    <lineage>
        <taxon>Archaea</taxon>
        <taxon>Methanobacteriati</taxon>
        <taxon>Methanobacteriota</taxon>
        <taxon>Stenosarchaea group</taxon>
        <taxon>Methanomicrobia</taxon>
        <taxon>Methanomicrobiales</taxon>
        <taxon>Methanocorpusculaceae</taxon>
        <taxon>Methanocorpusculum</taxon>
    </lineage>
</organism>
<keyword evidence="4 6" id="KW-0133">Cell shape</keyword>
<dbReference type="InterPro" id="IPR045061">
    <property type="entry name" value="FtsZ/CetZ"/>
</dbReference>
<name>A0AAX0Q8I7_9EURY</name>
<comment type="similarity">
    <text evidence="1 6">Belongs to the CetZ family.</text>
</comment>
<comment type="caution">
    <text evidence="8">The sequence shown here is derived from an EMBL/GenBank/DDBJ whole genome shotgun (WGS) entry which is preliminary data.</text>
</comment>
<dbReference type="CDD" id="cd02202">
    <property type="entry name" value="CetZ_tubulin-like"/>
    <property type="match status" value="1"/>
</dbReference>
<dbReference type="GO" id="GO:0005737">
    <property type="term" value="C:cytoplasm"/>
    <property type="evidence" value="ECO:0007669"/>
    <property type="project" value="UniProtKB-SubCell"/>
</dbReference>
<comment type="function">
    <text evidence="6">Involved in cell shape control.</text>
</comment>
<dbReference type="GO" id="GO:0008360">
    <property type="term" value="P:regulation of cell shape"/>
    <property type="evidence" value="ECO:0007669"/>
    <property type="project" value="UniProtKB-UniRule"/>
</dbReference>
<dbReference type="SMART" id="SM00864">
    <property type="entry name" value="Tubulin"/>
    <property type="match status" value="1"/>
</dbReference>
<comment type="subcellular location">
    <subcellularLocation>
        <location evidence="6">Cytoplasm</location>
    </subcellularLocation>
</comment>